<dbReference type="GO" id="GO:0005484">
    <property type="term" value="F:SNAP receptor activity"/>
    <property type="evidence" value="ECO:0007669"/>
    <property type="project" value="TreeGrafter"/>
</dbReference>
<evidence type="ECO:0000313" key="11">
    <source>
        <dbReference type="EMBL" id="KAF2397456.1"/>
    </source>
</evidence>
<dbReference type="SMART" id="SM00397">
    <property type="entry name" value="t_SNARE"/>
    <property type="match status" value="1"/>
</dbReference>
<dbReference type="AlphaFoldDB" id="A0A6G1HNL8"/>
<accession>A0A6G1HNL8</accession>
<dbReference type="EMBL" id="ML996703">
    <property type="protein sequence ID" value="KAF2397456.1"/>
    <property type="molecule type" value="Genomic_DNA"/>
</dbReference>
<dbReference type="InterPro" id="IPR045242">
    <property type="entry name" value="Syntaxin"/>
</dbReference>
<evidence type="ECO:0000256" key="8">
    <source>
        <dbReference type="SAM" id="MobiDB-lite"/>
    </source>
</evidence>
<feature type="domain" description="T-SNARE coiled-coil homology" evidence="10">
    <location>
        <begin position="257"/>
        <end position="319"/>
    </location>
</feature>
<evidence type="ECO:0000256" key="7">
    <source>
        <dbReference type="ARBA" id="ARBA00023136"/>
    </source>
</evidence>
<dbReference type="Gene3D" id="1.20.58.70">
    <property type="match status" value="1"/>
</dbReference>
<evidence type="ECO:0000256" key="4">
    <source>
        <dbReference type="ARBA" id="ARBA00022692"/>
    </source>
</evidence>
<comment type="similarity">
    <text evidence="2">Belongs to the syntaxin family.</text>
</comment>
<keyword evidence="3" id="KW-0813">Transport</keyword>
<evidence type="ECO:0000256" key="6">
    <source>
        <dbReference type="ARBA" id="ARBA00023054"/>
    </source>
</evidence>
<keyword evidence="7 9" id="KW-0472">Membrane</keyword>
<evidence type="ECO:0000256" key="9">
    <source>
        <dbReference type="SAM" id="Phobius"/>
    </source>
</evidence>
<protein>
    <submittedName>
        <fullName evidence="11">t-SNARE</fullName>
    </submittedName>
</protein>
<gene>
    <name evidence="11" type="ORF">EJ06DRAFT_149756</name>
</gene>
<comment type="subcellular location">
    <subcellularLocation>
        <location evidence="1">Membrane</location>
        <topology evidence="1">Single-pass type IV membrane protein</topology>
    </subcellularLocation>
</comment>
<dbReference type="PANTHER" id="PTHR19957">
    <property type="entry name" value="SYNTAXIN"/>
    <property type="match status" value="1"/>
</dbReference>
<dbReference type="SUPFAM" id="SSF47661">
    <property type="entry name" value="t-snare proteins"/>
    <property type="match status" value="1"/>
</dbReference>
<dbReference type="GO" id="GO:0006906">
    <property type="term" value="P:vesicle fusion"/>
    <property type="evidence" value="ECO:0007669"/>
    <property type="project" value="TreeGrafter"/>
</dbReference>
<dbReference type="GO" id="GO:0000139">
    <property type="term" value="C:Golgi membrane"/>
    <property type="evidence" value="ECO:0007669"/>
    <property type="project" value="TreeGrafter"/>
</dbReference>
<keyword evidence="5 9" id="KW-1133">Transmembrane helix</keyword>
<dbReference type="GO" id="GO:0048278">
    <property type="term" value="P:vesicle docking"/>
    <property type="evidence" value="ECO:0007669"/>
    <property type="project" value="TreeGrafter"/>
</dbReference>
<dbReference type="InterPro" id="IPR010989">
    <property type="entry name" value="SNARE"/>
</dbReference>
<dbReference type="Proteomes" id="UP000799640">
    <property type="component" value="Unassembled WGS sequence"/>
</dbReference>
<dbReference type="GO" id="GO:0000149">
    <property type="term" value="F:SNARE binding"/>
    <property type="evidence" value="ECO:0007669"/>
    <property type="project" value="TreeGrafter"/>
</dbReference>
<dbReference type="Pfam" id="PF11416">
    <property type="entry name" value="Syntaxin-5_N"/>
    <property type="match status" value="1"/>
</dbReference>
<proteinExistence type="inferred from homology"/>
<dbReference type="InterPro" id="IPR000727">
    <property type="entry name" value="T_SNARE_dom"/>
</dbReference>
<feature type="region of interest" description="Disordered" evidence="8">
    <location>
        <begin position="25"/>
        <end position="59"/>
    </location>
</feature>
<evidence type="ECO:0000256" key="2">
    <source>
        <dbReference type="ARBA" id="ARBA00009063"/>
    </source>
</evidence>
<feature type="region of interest" description="Disordered" evidence="8">
    <location>
        <begin position="180"/>
        <end position="215"/>
    </location>
</feature>
<dbReference type="PROSITE" id="PS50192">
    <property type="entry name" value="T_SNARE"/>
    <property type="match status" value="1"/>
</dbReference>
<evidence type="ECO:0000256" key="5">
    <source>
        <dbReference type="ARBA" id="ARBA00022989"/>
    </source>
</evidence>
<evidence type="ECO:0000313" key="12">
    <source>
        <dbReference type="Proteomes" id="UP000799640"/>
    </source>
</evidence>
<keyword evidence="6" id="KW-0175">Coiled coil</keyword>
<keyword evidence="4 9" id="KW-0812">Transmembrane</keyword>
<dbReference type="InterPro" id="IPR021538">
    <property type="entry name" value="Syntaxin-5_N"/>
</dbReference>
<evidence type="ECO:0000256" key="3">
    <source>
        <dbReference type="ARBA" id="ARBA00022448"/>
    </source>
</evidence>
<keyword evidence="12" id="KW-1185">Reference proteome</keyword>
<dbReference type="PANTHER" id="PTHR19957:SF3">
    <property type="entry name" value="SYNTAXIN-5"/>
    <property type="match status" value="1"/>
</dbReference>
<feature type="compositionally biased region" description="Low complexity" evidence="8">
    <location>
        <begin position="40"/>
        <end position="58"/>
    </location>
</feature>
<dbReference type="GO" id="GO:0031201">
    <property type="term" value="C:SNARE complex"/>
    <property type="evidence" value="ECO:0007669"/>
    <property type="project" value="TreeGrafter"/>
</dbReference>
<dbReference type="Pfam" id="PF05739">
    <property type="entry name" value="SNARE"/>
    <property type="match status" value="1"/>
</dbReference>
<evidence type="ECO:0000259" key="10">
    <source>
        <dbReference type="PROSITE" id="PS50192"/>
    </source>
</evidence>
<reference evidence="11" key="1">
    <citation type="journal article" date="2020" name="Stud. Mycol.">
        <title>101 Dothideomycetes genomes: a test case for predicting lifestyles and emergence of pathogens.</title>
        <authorList>
            <person name="Haridas S."/>
            <person name="Albert R."/>
            <person name="Binder M."/>
            <person name="Bloem J."/>
            <person name="Labutti K."/>
            <person name="Salamov A."/>
            <person name="Andreopoulos B."/>
            <person name="Baker S."/>
            <person name="Barry K."/>
            <person name="Bills G."/>
            <person name="Bluhm B."/>
            <person name="Cannon C."/>
            <person name="Castanera R."/>
            <person name="Culley D."/>
            <person name="Daum C."/>
            <person name="Ezra D."/>
            <person name="Gonzalez J."/>
            <person name="Henrissat B."/>
            <person name="Kuo A."/>
            <person name="Liang C."/>
            <person name="Lipzen A."/>
            <person name="Lutzoni F."/>
            <person name="Magnuson J."/>
            <person name="Mondo S."/>
            <person name="Nolan M."/>
            <person name="Ohm R."/>
            <person name="Pangilinan J."/>
            <person name="Park H.-J."/>
            <person name="Ramirez L."/>
            <person name="Alfaro M."/>
            <person name="Sun H."/>
            <person name="Tritt A."/>
            <person name="Yoshinaga Y."/>
            <person name="Zwiers L.-H."/>
            <person name="Turgeon B."/>
            <person name="Goodwin S."/>
            <person name="Spatafora J."/>
            <person name="Crous P."/>
            <person name="Grigoriev I."/>
        </authorList>
    </citation>
    <scope>NUCLEOTIDE SEQUENCE</scope>
    <source>
        <strain evidence="11">CBS 262.69</strain>
    </source>
</reference>
<name>A0A6G1HNL8_9PEZI</name>
<organism evidence="11 12">
    <name type="scientific">Trichodelitschia bisporula</name>
    <dbReference type="NCBI Taxonomy" id="703511"/>
    <lineage>
        <taxon>Eukaryota</taxon>
        <taxon>Fungi</taxon>
        <taxon>Dikarya</taxon>
        <taxon>Ascomycota</taxon>
        <taxon>Pezizomycotina</taxon>
        <taxon>Dothideomycetes</taxon>
        <taxon>Dothideomycetes incertae sedis</taxon>
        <taxon>Phaeotrichales</taxon>
        <taxon>Phaeotrichaceae</taxon>
        <taxon>Trichodelitschia</taxon>
    </lineage>
</organism>
<dbReference type="CDD" id="cd15844">
    <property type="entry name" value="SNARE_syntaxin5"/>
    <property type="match status" value="1"/>
</dbReference>
<feature type="compositionally biased region" description="Basic residues" evidence="8">
    <location>
        <begin position="25"/>
        <end position="35"/>
    </location>
</feature>
<feature type="transmembrane region" description="Helical" evidence="9">
    <location>
        <begin position="328"/>
        <end position="347"/>
    </location>
</feature>
<dbReference type="GO" id="GO:0006886">
    <property type="term" value="P:intracellular protein transport"/>
    <property type="evidence" value="ECO:0007669"/>
    <property type="project" value="TreeGrafter"/>
</dbReference>
<dbReference type="OrthoDB" id="421009at2759"/>
<dbReference type="GO" id="GO:0006888">
    <property type="term" value="P:endoplasmic reticulum to Golgi vesicle-mediated transport"/>
    <property type="evidence" value="ECO:0007669"/>
    <property type="project" value="TreeGrafter"/>
</dbReference>
<sequence>MSYPTTAVRPNIQDRTPEFRTILHRATQRQPHSKKLPPAQQSLLSSSERSASTPATRSEFARRAATIGRGLSSTMSKLERLAALARRKTLFDDRPVEINELTFVIKQDLARLDQDIRQLQSLSQGAKQPAATADHEREHNRNVLFLLKGKLGSVGAAFKDTLELRTRNIQASRERTENFITSVGNASAPSSLIPSRTDSPLYQPPAAGSARPKSPYANAAASDVLSLDMPTGQSSALARTAPHSQQLLLMEEGSSSNAYIQARGEAVETIERTINELGGLFSQLAQMVSEQGEQIQRIDADTDDVLDNVAGAQRELLKYWSRVQGNRWLVAKMFGVLMIFFLLWVLIAG</sequence>
<evidence type="ECO:0000256" key="1">
    <source>
        <dbReference type="ARBA" id="ARBA00004211"/>
    </source>
</evidence>
<feature type="compositionally biased region" description="Polar residues" evidence="8">
    <location>
        <begin position="180"/>
        <end position="200"/>
    </location>
</feature>